<evidence type="ECO:0000259" key="2">
    <source>
        <dbReference type="Pfam" id="PF09747"/>
    </source>
</evidence>
<feature type="region of interest" description="Disordered" evidence="1">
    <location>
        <begin position="163"/>
        <end position="197"/>
    </location>
</feature>
<dbReference type="Pfam" id="PF09747">
    <property type="entry name" value="CCD97-like_C"/>
    <property type="match status" value="1"/>
</dbReference>
<dbReference type="AlphaFoldDB" id="A0A8H7S480"/>
<evidence type="ECO:0000313" key="3">
    <source>
        <dbReference type="EMBL" id="KAG2223244.1"/>
    </source>
</evidence>
<name>A0A8H7S480_9FUNG</name>
<dbReference type="InterPro" id="IPR040233">
    <property type="entry name" value="CCD97-like_C"/>
</dbReference>
<evidence type="ECO:0000256" key="1">
    <source>
        <dbReference type="SAM" id="MobiDB-lite"/>
    </source>
</evidence>
<feature type="region of interest" description="Disordered" evidence="1">
    <location>
        <begin position="281"/>
        <end position="305"/>
    </location>
</feature>
<proteinExistence type="predicted"/>
<keyword evidence="4" id="KW-1185">Reference proteome</keyword>
<feature type="compositionally biased region" description="Acidic residues" evidence="1">
    <location>
        <begin position="173"/>
        <end position="190"/>
    </location>
</feature>
<organism evidence="3 4">
    <name type="scientific">Circinella minor</name>
    <dbReference type="NCBI Taxonomy" id="1195481"/>
    <lineage>
        <taxon>Eukaryota</taxon>
        <taxon>Fungi</taxon>
        <taxon>Fungi incertae sedis</taxon>
        <taxon>Mucoromycota</taxon>
        <taxon>Mucoromycotina</taxon>
        <taxon>Mucoromycetes</taxon>
        <taxon>Mucorales</taxon>
        <taxon>Lichtheimiaceae</taxon>
        <taxon>Circinella</taxon>
    </lineage>
</organism>
<feature type="domain" description="CCD97-like C-terminal" evidence="2">
    <location>
        <begin position="96"/>
        <end position="284"/>
    </location>
</feature>
<dbReference type="EMBL" id="JAEPRB010000065">
    <property type="protein sequence ID" value="KAG2223244.1"/>
    <property type="molecule type" value="Genomic_DNA"/>
</dbReference>
<dbReference type="Proteomes" id="UP000646827">
    <property type="component" value="Unassembled WGS sequence"/>
</dbReference>
<dbReference type="PANTHER" id="PTHR31840:SF1">
    <property type="entry name" value="COILED-COIL DOMAIN-CONTAINING PROTEIN 97"/>
    <property type="match status" value="1"/>
</dbReference>
<reference evidence="3 4" key="1">
    <citation type="submission" date="2020-12" db="EMBL/GenBank/DDBJ databases">
        <title>Metabolic potential, ecology and presence of endohyphal bacteria is reflected in genomic diversity of Mucoromycotina.</title>
        <authorList>
            <person name="Muszewska A."/>
            <person name="Okrasinska A."/>
            <person name="Steczkiewicz K."/>
            <person name="Drgas O."/>
            <person name="Orlowska M."/>
            <person name="Perlinska-Lenart U."/>
            <person name="Aleksandrzak-Piekarczyk T."/>
            <person name="Szatraj K."/>
            <person name="Zielenkiewicz U."/>
            <person name="Pilsyk S."/>
            <person name="Malc E."/>
            <person name="Mieczkowski P."/>
            <person name="Kruszewska J.S."/>
            <person name="Biernat P."/>
            <person name="Pawlowska J."/>
        </authorList>
    </citation>
    <scope>NUCLEOTIDE SEQUENCE [LARGE SCALE GENOMIC DNA]</scope>
    <source>
        <strain evidence="3 4">CBS 142.35</strain>
    </source>
</reference>
<dbReference type="OrthoDB" id="333176at2759"/>
<sequence length="305" mass="36903">MDTIAEYIREHVDEIPFKALQPDEMEASTDEKQETMQRILKQDRGLFLSRWGRHLPFGILQEFEPFREEEYEVDIYLKQLLPTPQEERTQRKIIHNRRYEYLKRHLHGSSYFSDESMQQHDPVLYEQFIGQHLTEDEKDHPYDPEENLVQRLLGNMDRRNAREQVQRQKLIDEEQFEEEEEDSEDEDEDGDLKMGESTYNNKNIMVTDEEDTEYMERDEENKEDIEKMMAFREQQRLELIRLLEERFLSGKDTKFDYTTVDENEAYDDIAQQEQDIHDQYFDEESDSTDAELSQQQSVYTGVQDY</sequence>
<gene>
    <name evidence="3" type="ORF">INT45_006125</name>
</gene>
<dbReference type="PANTHER" id="PTHR31840">
    <property type="entry name" value="COILED-COIL DOMAIN-CONTAINING PROTEIN 97"/>
    <property type="match status" value="1"/>
</dbReference>
<dbReference type="InterPro" id="IPR018613">
    <property type="entry name" value="Ccdc97-like"/>
</dbReference>
<accession>A0A8H7S480</accession>
<feature type="compositionally biased region" description="Basic and acidic residues" evidence="1">
    <location>
        <begin position="163"/>
        <end position="172"/>
    </location>
</feature>
<comment type="caution">
    <text evidence="3">The sequence shown here is derived from an EMBL/GenBank/DDBJ whole genome shotgun (WGS) entry which is preliminary data.</text>
</comment>
<evidence type="ECO:0000313" key="4">
    <source>
        <dbReference type="Proteomes" id="UP000646827"/>
    </source>
</evidence>
<feature type="compositionally biased region" description="Polar residues" evidence="1">
    <location>
        <begin position="290"/>
        <end position="305"/>
    </location>
</feature>
<protein>
    <recommendedName>
        <fullName evidence="2">CCD97-like C-terminal domain-containing protein</fullName>
    </recommendedName>
</protein>